<sequence length="56" mass="6136">MLPAGLTRVSGNWTDFQNPCQVAQALSGIINLPGAERNILMIYARPHNFDVVTKPV</sequence>
<protein>
    <submittedName>
        <fullName evidence="1">Uncharacterized protein</fullName>
    </submittedName>
</protein>
<proteinExistence type="predicted"/>
<evidence type="ECO:0000313" key="1">
    <source>
        <dbReference type="EMBL" id="THC90154.1"/>
    </source>
</evidence>
<gene>
    <name evidence="1" type="ORF">EYZ11_010381</name>
</gene>
<name>A0A4V3UN84_9EURO</name>
<dbReference type="Proteomes" id="UP000308092">
    <property type="component" value="Unassembled WGS sequence"/>
</dbReference>
<dbReference type="AlphaFoldDB" id="A0A4V3UN84"/>
<reference evidence="1 2" key="1">
    <citation type="submission" date="2019-03" db="EMBL/GenBank/DDBJ databases">
        <title>The genome sequence of a newly discovered highly antifungal drug resistant Aspergillus species, Aspergillus tanneri NIH 1004.</title>
        <authorList>
            <person name="Mounaud S."/>
            <person name="Singh I."/>
            <person name="Joardar V."/>
            <person name="Pakala S."/>
            <person name="Pakala S."/>
            <person name="Venepally P."/>
            <person name="Hoover J."/>
            <person name="Nierman W."/>
            <person name="Chung J."/>
            <person name="Losada L."/>
        </authorList>
    </citation>
    <scope>NUCLEOTIDE SEQUENCE [LARGE SCALE GENOMIC DNA]</scope>
    <source>
        <strain evidence="1 2">NIH1004</strain>
    </source>
</reference>
<organism evidence="1 2">
    <name type="scientific">Aspergillus tanneri</name>
    <dbReference type="NCBI Taxonomy" id="1220188"/>
    <lineage>
        <taxon>Eukaryota</taxon>
        <taxon>Fungi</taxon>
        <taxon>Dikarya</taxon>
        <taxon>Ascomycota</taxon>
        <taxon>Pezizomycotina</taxon>
        <taxon>Eurotiomycetes</taxon>
        <taxon>Eurotiomycetidae</taxon>
        <taxon>Eurotiales</taxon>
        <taxon>Aspergillaceae</taxon>
        <taxon>Aspergillus</taxon>
        <taxon>Aspergillus subgen. Circumdati</taxon>
    </lineage>
</organism>
<dbReference type="EMBL" id="SOSA01000553">
    <property type="protein sequence ID" value="THC90154.1"/>
    <property type="molecule type" value="Genomic_DNA"/>
</dbReference>
<evidence type="ECO:0000313" key="2">
    <source>
        <dbReference type="Proteomes" id="UP000308092"/>
    </source>
</evidence>
<dbReference type="VEuPathDB" id="FungiDB:EYZ11_010381"/>
<accession>A0A4V3UN84</accession>
<keyword evidence="2" id="KW-1185">Reference proteome</keyword>
<comment type="caution">
    <text evidence="1">The sequence shown here is derived from an EMBL/GenBank/DDBJ whole genome shotgun (WGS) entry which is preliminary data.</text>
</comment>